<dbReference type="Proteomes" id="UP000030854">
    <property type="component" value="Unassembled WGS sequence"/>
</dbReference>
<dbReference type="OMA" id="VEMYSSP"/>
<protein>
    <submittedName>
        <fullName evidence="6">Putative heat repeat protein</fullName>
    </submittedName>
</protein>
<dbReference type="STRING" id="52586.A0A0B1P6W9"/>
<dbReference type="Pfam" id="PF05347">
    <property type="entry name" value="Complex1_LYR"/>
    <property type="match status" value="1"/>
</dbReference>
<name>A0A0B1P6W9_UNCNE</name>
<dbReference type="GO" id="GO:0034553">
    <property type="term" value="P:mitochondrial respiratory chain complex II assembly"/>
    <property type="evidence" value="ECO:0007669"/>
    <property type="project" value="InterPro"/>
</dbReference>
<keyword evidence="7" id="KW-1185">Reference proteome</keyword>
<reference evidence="6 7" key="1">
    <citation type="journal article" date="2014" name="BMC Genomics">
        <title>Adaptive genomic structural variation in the grape powdery mildew pathogen, Erysiphe necator.</title>
        <authorList>
            <person name="Jones L."/>
            <person name="Riaz S."/>
            <person name="Morales-Cruz A."/>
            <person name="Amrine K.C."/>
            <person name="McGuire B."/>
            <person name="Gubler W.D."/>
            <person name="Walker M.A."/>
            <person name="Cantu D."/>
        </authorList>
    </citation>
    <scope>NUCLEOTIDE SEQUENCE [LARGE SCALE GENOMIC DNA]</scope>
    <source>
        <strain evidence="7">c</strain>
    </source>
</reference>
<dbReference type="EMBL" id="JNVN01001103">
    <property type="protein sequence ID" value="KHJ34008.1"/>
    <property type="molecule type" value="Genomic_DNA"/>
</dbReference>
<evidence type="ECO:0000256" key="2">
    <source>
        <dbReference type="ARBA" id="ARBA00023128"/>
    </source>
</evidence>
<dbReference type="OrthoDB" id="273010at2759"/>
<dbReference type="CDD" id="cd20268">
    <property type="entry name" value="Complex1_LYR_SDHAF1_LYRM8"/>
    <property type="match status" value="1"/>
</dbReference>
<sequence length="78" mass="9543">MRYTGLQREVLLLYRECLRACRKKPSDTRPHFEKFTRAKFDMNLHLNKKEFMTIEYLLRKGRRQLELYSSSEVSDIRT</sequence>
<organism evidence="6 7">
    <name type="scientific">Uncinula necator</name>
    <name type="common">Grape powdery mildew</name>
    <dbReference type="NCBI Taxonomy" id="52586"/>
    <lineage>
        <taxon>Eukaryota</taxon>
        <taxon>Fungi</taxon>
        <taxon>Dikarya</taxon>
        <taxon>Ascomycota</taxon>
        <taxon>Pezizomycotina</taxon>
        <taxon>Leotiomycetes</taxon>
        <taxon>Erysiphales</taxon>
        <taxon>Erysiphaceae</taxon>
        <taxon>Erysiphe</taxon>
    </lineage>
</organism>
<accession>A0A0B1P6W9</accession>
<gene>
    <name evidence="6" type="ORF">EV44_g3360</name>
</gene>
<dbReference type="AlphaFoldDB" id="A0A0B1P6W9"/>
<dbReference type="InterPro" id="IPR045295">
    <property type="entry name" value="Complex1_LYR_SDHAF1_LYRM8"/>
</dbReference>
<feature type="domain" description="Complex 1 LYR protein" evidence="5">
    <location>
        <begin position="8"/>
        <end position="66"/>
    </location>
</feature>
<evidence type="ECO:0000313" key="7">
    <source>
        <dbReference type="Proteomes" id="UP000030854"/>
    </source>
</evidence>
<keyword evidence="2" id="KW-0496">Mitochondrion</keyword>
<dbReference type="InterPro" id="IPR008011">
    <property type="entry name" value="Complex1_LYR_dom"/>
</dbReference>
<dbReference type="PANTHER" id="PTHR13675">
    <property type="entry name" value="LYR MOTIF-CONTAINING PROTEIN 2"/>
    <property type="match status" value="1"/>
</dbReference>
<comment type="similarity">
    <text evidence="4">Belongs to the complex I LYR family. SDHAF1 subfamily.</text>
</comment>
<evidence type="ECO:0000313" key="6">
    <source>
        <dbReference type="EMBL" id="KHJ34008.1"/>
    </source>
</evidence>
<evidence type="ECO:0000256" key="4">
    <source>
        <dbReference type="ARBA" id="ARBA00025715"/>
    </source>
</evidence>
<evidence type="ECO:0000256" key="1">
    <source>
        <dbReference type="ARBA" id="ARBA00004305"/>
    </source>
</evidence>
<dbReference type="HOGENOM" id="CLU_154777_1_1_1"/>
<evidence type="ECO:0000256" key="3">
    <source>
        <dbReference type="ARBA" id="ARBA00023186"/>
    </source>
</evidence>
<dbReference type="GO" id="GO:0005759">
    <property type="term" value="C:mitochondrial matrix"/>
    <property type="evidence" value="ECO:0007669"/>
    <property type="project" value="UniProtKB-SubCell"/>
</dbReference>
<keyword evidence="3" id="KW-0143">Chaperone</keyword>
<dbReference type="PANTHER" id="PTHR13675:SF1">
    <property type="entry name" value="SUCCINATE DEHYDROGENASE ASSEMBLY FACTOR 1, MITOCHONDRIAL"/>
    <property type="match status" value="1"/>
</dbReference>
<comment type="subcellular location">
    <subcellularLocation>
        <location evidence="1">Mitochondrion matrix</location>
    </subcellularLocation>
</comment>
<comment type="caution">
    <text evidence="6">The sequence shown here is derived from an EMBL/GenBank/DDBJ whole genome shotgun (WGS) entry which is preliminary data.</text>
</comment>
<proteinExistence type="inferred from homology"/>
<evidence type="ECO:0000259" key="5">
    <source>
        <dbReference type="Pfam" id="PF05347"/>
    </source>
</evidence>